<dbReference type="OrthoDB" id="10067015at2759"/>
<accession>A0A9N8DRA4</accession>
<dbReference type="Proteomes" id="UP001153069">
    <property type="component" value="Unassembled WGS sequence"/>
</dbReference>
<dbReference type="EMBL" id="CAICTM010000313">
    <property type="protein sequence ID" value="CAB9507632.1"/>
    <property type="molecule type" value="Genomic_DNA"/>
</dbReference>
<evidence type="ECO:0000313" key="2">
    <source>
        <dbReference type="EMBL" id="CAB9507632.1"/>
    </source>
</evidence>
<name>A0A9N8DRA4_9STRA</name>
<evidence type="ECO:0000313" key="3">
    <source>
        <dbReference type="Proteomes" id="UP001153069"/>
    </source>
</evidence>
<evidence type="ECO:0000256" key="1">
    <source>
        <dbReference type="SAM" id="MobiDB-lite"/>
    </source>
</evidence>
<reference evidence="2" key="1">
    <citation type="submission" date="2020-06" db="EMBL/GenBank/DDBJ databases">
        <authorList>
            <consortium name="Plant Systems Biology data submission"/>
        </authorList>
    </citation>
    <scope>NUCLEOTIDE SEQUENCE</scope>
    <source>
        <strain evidence="2">D6</strain>
    </source>
</reference>
<sequence length="207" mass="23494">MSSTRDNAKRIAASGDVIRNPTAYQNAIEASVRQNTDDPKYLYHYTTPQAAESIAKNGKIQASSTGLAGSGTYLTAKPPRCPVTPILFWKTITLPWPVDHPSYVDNYVRVDADDLYARHVGGDRDVWKVDGDVDFYSHNGFVAERNQHQCDTAGHSNHPVGGWYNEYYDERNQHQYSAHNEAEGYPNHYEGGGYSEYYEEEQDDDYW</sequence>
<keyword evidence="3" id="KW-1185">Reference proteome</keyword>
<gene>
    <name evidence="2" type="ORF">SEMRO_314_G115040.1</name>
</gene>
<feature type="region of interest" description="Disordered" evidence="1">
    <location>
        <begin position="182"/>
        <end position="207"/>
    </location>
</feature>
<dbReference type="AlphaFoldDB" id="A0A9N8DRA4"/>
<organism evidence="2 3">
    <name type="scientific">Seminavis robusta</name>
    <dbReference type="NCBI Taxonomy" id="568900"/>
    <lineage>
        <taxon>Eukaryota</taxon>
        <taxon>Sar</taxon>
        <taxon>Stramenopiles</taxon>
        <taxon>Ochrophyta</taxon>
        <taxon>Bacillariophyta</taxon>
        <taxon>Bacillariophyceae</taxon>
        <taxon>Bacillariophycidae</taxon>
        <taxon>Naviculales</taxon>
        <taxon>Naviculaceae</taxon>
        <taxon>Seminavis</taxon>
    </lineage>
</organism>
<protein>
    <submittedName>
        <fullName evidence="2">Uncharacterized protein</fullName>
    </submittedName>
</protein>
<comment type="caution">
    <text evidence="2">The sequence shown here is derived from an EMBL/GenBank/DDBJ whole genome shotgun (WGS) entry which is preliminary data.</text>
</comment>
<proteinExistence type="predicted"/>
<feature type="compositionally biased region" description="Acidic residues" evidence="1">
    <location>
        <begin position="197"/>
        <end position="207"/>
    </location>
</feature>